<keyword evidence="1" id="KW-0472">Membrane</keyword>
<feature type="transmembrane region" description="Helical" evidence="1">
    <location>
        <begin position="20"/>
        <end position="40"/>
    </location>
</feature>
<evidence type="ECO:0000313" key="2">
    <source>
        <dbReference type="EMBL" id="KAF2682757.1"/>
    </source>
</evidence>
<dbReference type="AlphaFoldDB" id="A0A6G1IWX5"/>
<evidence type="ECO:0000256" key="1">
    <source>
        <dbReference type="SAM" id="Phobius"/>
    </source>
</evidence>
<dbReference type="EMBL" id="MU005586">
    <property type="protein sequence ID" value="KAF2682757.1"/>
    <property type="molecule type" value="Genomic_DNA"/>
</dbReference>
<keyword evidence="3" id="KW-1185">Reference proteome</keyword>
<dbReference type="Proteomes" id="UP000799291">
    <property type="component" value="Unassembled WGS sequence"/>
</dbReference>
<evidence type="ECO:0000313" key="3">
    <source>
        <dbReference type="Proteomes" id="UP000799291"/>
    </source>
</evidence>
<proteinExistence type="predicted"/>
<sequence>MPARTVLSMDQRRRLRNASIYVLSTVPCPFWPLGSMLHILSPPSRLLEGFCRLPEAASKWWRVRLLSKLPKKARENIIAVTIIFKIFCDYSA</sequence>
<protein>
    <submittedName>
        <fullName evidence="2">Uncharacterized protein</fullName>
    </submittedName>
</protein>
<gene>
    <name evidence="2" type="ORF">K458DRAFT_54597</name>
</gene>
<accession>A0A6G1IWX5</accession>
<keyword evidence="1" id="KW-1133">Transmembrane helix</keyword>
<name>A0A6G1IWX5_9PLEO</name>
<organism evidence="2 3">
    <name type="scientific">Lentithecium fluviatile CBS 122367</name>
    <dbReference type="NCBI Taxonomy" id="1168545"/>
    <lineage>
        <taxon>Eukaryota</taxon>
        <taxon>Fungi</taxon>
        <taxon>Dikarya</taxon>
        <taxon>Ascomycota</taxon>
        <taxon>Pezizomycotina</taxon>
        <taxon>Dothideomycetes</taxon>
        <taxon>Pleosporomycetidae</taxon>
        <taxon>Pleosporales</taxon>
        <taxon>Massarineae</taxon>
        <taxon>Lentitheciaceae</taxon>
        <taxon>Lentithecium</taxon>
    </lineage>
</organism>
<reference evidence="2" key="1">
    <citation type="journal article" date="2020" name="Stud. Mycol.">
        <title>101 Dothideomycetes genomes: a test case for predicting lifestyles and emergence of pathogens.</title>
        <authorList>
            <person name="Haridas S."/>
            <person name="Albert R."/>
            <person name="Binder M."/>
            <person name="Bloem J."/>
            <person name="Labutti K."/>
            <person name="Salamov A."/>
            <person name="Andreopoulos B."/>
            <person name="Baker S."/>
            <person name="Barry K."/>
            <person name="Bills G."/>
            <person name="Bluhm B."/>
            <person name="Cannon C."/>
            <person name="Castanera R."/>
            <person name="Culley D."/>
            <person name="Daum C."/>
            <person name="Ezra D."/>
            <person name="Gonzalez J."/>
            <person name="Henrissat B."/>
            <person name="Kuo A."/>
            <person name="Liang C."/>
            <person name="Lipzen A."/>
            <person name="Lutzoni F."/>
            <person name="Magnuson J."/>
            <person name="Mondo S."/>
            <person name="Nolan M."/>
            <person name="Ohm R."/>
            <person name="Pangilinan J."/>
            <person name="Park H.-J."/>
            <person name="Ramirez L."/>
            <person name="Alfaro M."/>
            <person name="Sun H."/>
            <person name="Tritt A."/>
            <person name="Yoshinaga Y."/>
            <person name="Zwiers L.-H."/>
            <person name="Turgeon B."/>
            <person name="Goodwin S."/>
            <person name="Spatafora J."/>
            <person name="Crous P."/>
            <person name="Grigoriev I."/>
        </authorList>
    </citation>
    <scope>NUCLEOTIDE SEQUENCE</scope>
    <source>
        <strain evidence="2">CBS 122367</strain>
    </source>
</reference>
<keyword evidence="1" id="KW-0812">Transmembrane</keyword>